<keyword evidence="1" id="KW-0472">Membrane</keyword>
<evidence type="ECO:0000313" key="3">
    <source>
        <dbReference type="Proteomes" id="UP000317593"/>
    </source>
</evidence>
<dbReference type="EMBL" id="FXTH01000022">
    <property type="protein sequence ID" value="SMO90361.1"/>
    <property type="molecule type" value="Genomic_DNA"/>
</dbReference>
<dbReference type="Proteomes" id="UP000317593">
    <property type="component" value="Unassembled WGS sequence"/>
</dbReference>
<keyword evidence="1" id="KW-1133">Transmembrane helix</keyword>
<keyword evidence="3" id="KW-1185">Reference proteome</keyword>
<organism evidence="2 3">
    <name type="scientific">Fodinibius sediminis</name>
    <dbReference type="NCBI Taxonomy" id="1214077"/>
    <lineage>
        <taxon>Bacteria</taxon>
        <taxon>Pseudomonadati</taxon>
        <taxon>Balneolota</taxon>
        <taxon>Balneolia</taxon>
        <taxon>Balneolales</taxon>
        <taxon>Balneolaceae</taxon>
        <taxon>Fodinibius</taxon>
    </lineage>
</organism>
<accession>A0A521F424</accession>
<reference evidence="2 3" key="1">
    <citation type="submission" date="2017-05" db="EMBL/GenBank/DDBJ databases">
        <authorList>
            <person name="Varghese N."/>
            <person name="Submissions S."/>
        </authorList>
    </citation>
    <scope>NUCLEOTIDE SEQUENCE [LARGE SCALE GENOMIC DNA]</scope>
    <source>
        <strain evidence="2 3">DSM 21194</strain>
    </source>
</reference>
<evidence type="ECO:0000313" key="2">
    <source>
        <dbReference type="EMBL" id="SMO90361.1"/>
    </source>
</evidence>
<dbReference type="AlphaFoldDB" id="A0A521F424"/>
<protein>
    <submittedName>
        <fullName evidence="2">Uncharacterized protein</fullName>
    </submittedName>
</protein>
<gene>
    <name evidence="2" type="ORF">SAMN06265218_1225</name>
</gene>
<sequence>MGAAWPCFILKKNTPMDIDITSVIISAVAFSFFLIPIIYDQWKNKT</sequence>
<keyword evidence="1" id="KW-0812">Transmembrane</keyword>
<evidence type="ECO:0000256" key="1">
    <source>
        <dbReference type="SAM" id="Phobius"/>
    </source>
</evidence>
<proteinExistence type="predicted"/>
<name>A0A521F424_9BACT</name>
<feature type="transmembrane region" description="Helical" evidence="1">
    <location>
        <begin position="20"/>
        <end position="39"/>
    </location>
</feature>